<dbReference type="RefSeq" id="WP_285663055.1">
    <property type="nucleotide sequence ID" value="NZ_BSTX01000002.1"/>
</dbReference>
<dbReference type="PANTHER" id="PTHR22916:SF3">
    <property type="entry name" value="UDP-GLCNAC:BETAGAL BETA-1,3-N-ACETYLGLUCOSAMINYLTRANSFERASE-LIKE PROTEIN 1"/>
    <property type="match status" value="1"/>
</dbReference>
<dbReference type="PANTHER" id="PTHR22916">
    <property type="entry name" value="GLYCOSYLTRANSFERASE"/>
    <property type="match status" value="1"/>
</dbReference>
<dbReference type="Pfam" id="PF22181">
    <property type="entry name" value="TarS_linker"/>
    <property type="match status" value="1"/>
</dbReference>
<comment type="caution">
    <text evidence="3">The sequence shown here is derived from an EMBL/GenBank/DDBJ whole genome shotgun (WGS) entry which is preliminary data.</text>
</comment>
<evidence type="ECO:0000313" key="4">
    <source>
        <dbReference type="Proteomes" id="UP001165079"/>
    </source>
</evidence>
<keyword evidence="3" id="KW-0808">Transferase</keyword>
<name>A0A9W6SLE6_9ACTN</name>
<dbReference type="InterPro" id="IPR029044">
    <property type="entry name" value="Nucleotide-diphossugar_trans"/>
</dbReference>
<dbReference type="GO" id="GO:0016758">
    <property type="term" value="F:hexosyltransferase activity"/>
    <property type="evidence" value="ECO:0007669"/>
    <property type="project" value="UniProtKB-ARBA"/>
</dbReference>
<evidence type="ECO:0000313" key="3">
    <source>
        <dbReference type="EMBL" id="GLZ77874.1"/>
    </source>
</evidence>
<reference evidence="3" key="1">
    <citation type="submission" date="2023-03" db="EMBL/GenBank/DDBJ databases">
        <title>Actinorhabdospora filicis NBRC 111898.</title>
        <authorList>
            <person name="Ichikawa N."/>
            <person name="Sato H."/>
            <person name="Tonouchi N."/>
        </authorList>
    </citation>
    <scope>NUCLEOTIDE SEQUENCE</scope>
    <source>
        <strain evidence="3">NBRC 111898</strain>
    </source>
</reference>
<dbReference type="CDD" id="cd00761">
    <property type="entry name" value="Glyco_tranf_GTA_type"/>
    <property type="match status" value="1"/>
</dbReference>
<accession>A0A9W6SLE6</accession>
<evidence type="ECO:0000259" key="2">
    <source>
        <dbReference type="Pfam" id="PF22181"/>
    </source>
</evidence>
<proteinExistence type="predicted"/>
<dbReference type="AlphaFoldDB" id="A0A9W6SLE6"/>
<feature type="domain" description="TarS/TarP linker" evidence="2">
    <location>
        <begin position="237"/>
        <end position="329"/>
    </location>
</feature>
<dbReference type="Proteomes" id="UP001165079">
    <property type="component" value="Unassembled WGS sequence"/>
</dbReference>
<gene>
    <name evidence="3" type="ORF">Afil01_26810</name>
</gene>
<organism evidence="3 4">
    <name type="scientific">Actinorhabdospora filicis</name>
    <dbReference type="NCBI Taxonomy" id="1785913"/>
    <lineage>
        <taxon>Bacteria</taxon>
        <taxon>Bacillati</taxon>
        <taxon>Actinomycetota</taxon>
        <taxon>Actinomycetes</taxon>
        <taxon>Micromonosporales</taxon>
        <taxon>Micromonosporaceae</taxon>
        <taxon>Actinorhabdospora</taxon>
    </lineage>
</organism>
<dbReference type="SUPFAM" id="SSF53448">
    <property type="entry name" value="Nucleotide-diphospho-sugar transferases"/>
    <property type="match status" value="1"/>
</dbReference>
<dbReference type="InterPro" id="IPR054028">
    <property type="entry name" value="TarS/TarP_linker"/>
</dbReference>
<keyword evidence="4" id="KW-1185">Reference proteome</keyword>
<feature type="domain" description="Glycosyltransferase 2-like" evidence="1">
    <location>
        <begin position="17"/>
        <end position="141"/>
    </location>
</feature>
<evidence type="ECO:0000259" key="1">
    <source>
        <dbReference type="Pfam" id="PF00535"/>
    </source>
</evidence>
<protein>
    <submittedName>
        <fullName evidence="3">Glycosyl transferase</fullName>
    </submittedName>
</protein>
<dbReference type="EMBL" id="BSTX01000002">
    <property type="protein sequence ID" value="GLZ77874.1"/>
    <property type="molecule type" value="Genomic_DNA"/>
</dbReference>
<dbReference type="InterPro" id="IPR001173">
    <property type="entry name" value="Glyco_trans_2-like"/>
</dbReference>
<sequence length="646" mass="69464">MSLETVRGRGGADPLVSVVVPAYNAMPYLRECLDSVRAQSVGTGQLELIAVDDGSTDGTGAFLDAYAAEHPWVRVVHLAGCGGPAAPRNLGVELARGRYVFFADADDYLGPEALERMAAMAEANGSDIVYGKQVGVNGRLVAASVYRFSIPRADVYDSRVYWSLLSQRLFRRAFLIEHRLRYPLGIPVASDMPFMARALVAASVVSVVADYDCYFLTSREDADHITSTPGVGPRLPHMRDIFEDFLPTVEAGPKRDALLRRHLTVEQSTFVHHLRRETDREARELYVKEFGGYIAPYLDAGLLASLPAFERVKLRLIADGDLDALLDVAATKGEPGRIVVEGDRAFAAYATFRTTPGLSDADHEVTRELRIRYELTRAEWTGAGYALAGHVRVDGFALTGAELILRRRDGADEKRLPLVLAETGAPVLEDATGEARRWAITLEDLSGLGEGLWDVHIEAAAGLLRRGARVGSLRTSDVGTAETVALAGGRLIGTYYTHPYGNLSFDSGLTRAAARAVLAMDARMRDGALTVTGRLPERAGSAPVLRLSGPGGAVEVAGTAGDGRFGVTVTAAVLRGLAVGVWRASLAWGTAGVPVTPVAKPLPRHGFREVAVDARGALVIRVGAGAWVRRALKRSGLVRRVIGRLR</sequence>
<dbReference type="Pfam" id="PF00535">
    <property type="entry name" value="Glycos_transf_2"/>
    <property type="match status" value="1"/>
</dbReference>
<dbReference type="Gene3D" id="3.90.550.10">
    <property type="entry name" value="Spore Coat Polysaccharide Biosynthesis Protein SpsA, Chain A"/>
    <property type="match status" value="1"/>
</dbReference>